<dbReference type="HOGENOM" id="CLU_1600481_0_0_10"/>
<accession>I0AM34</accession>
<gene>
    <name evidence="2" type="ordered locus">IALB_1349</name>
    <name evidence="3" type="ordered locus">IALB_2338</name>
</gene>
<dbReference type="SUPFAM" id="SSF110296">
    <property type="entry name" value="Oligoxyloglucan reducing end-specific cellobiohydrolase"/>
    <property type="match status" value="1"/>
</dbReference>
<evidence type="ECO:0000256" key="1">
    <source>
        <dbReference type="SAM" id="SignalP"/>
    </source>
</evidence>
<dbReference type="AlphaFoldDB" id="I0AM34"/>
<feature type="chain" id="PRO_5007667318" evidence="1">
    <location>
        <begin position="18"/>
        <end position="166"/>
    </location>
</feature>
<dbReference type="PATRIC" id="fig|945713.3.peg.1348"/>
<dbReference type="EMBL" id="CP003418">
    <property type="protein sequence ID" value="AFH50041.1"/>
    <property type="molecule type" value="Genomic_DNA"/>
</dbReference>
<dbReference type="EMBL" id="CP003418">
    <property type="protein sequence ID" value="AFH49059.1"/>
    <property type="molecule type" value="Genomic_DNA"/>
</dbReference>
<dbReference type="STRING" id="945713.IALB_1349"/>
<evidence type="ECO:0000313" key="3">
    <source>
        <dbReference type="EMBL" id="AFH50041.1"/>
    </source>
</evidence>
<proteinExistence type="predicted"/>
<dbReference type="Proteomes" id="UP000007394">
    <property type="component" value="Chromosome"/>
</dbReference>
<dbReference type="KEGG" id="ial:IALB_2338"/>
<evidence type="ECO:0000313" key="4">
    <source>
        <dbReference type="Proteomes" id="UP000007394"/>
    </source>
</evidence>
<keyword evidence="1" id="KW-0732">Signal</keyword>
<dbReference type="RefSeq" id="WP_014560214.1">
    <property type="nucleotide sequence ID" value="NC_017464.1"/>
</dbReference>
<keyword evidence="4" id="KW-1185">Reference proteome</keyword>
<reference evidence="3 4" key="1">
    <citation type="journal article" date="2012" name="Front. Microbiol.">
        <title>Complete genome of Ignavibacterium album, a metabolically versatile, flagellated, facultative anaerobe from the phylum Chlorobi.</title>
        <authorList>
            <person name="Liu Z."/>
            <person name="Frigaard N.-U."/>
            <person name="Vogl K."/>
            <person name="Iino T."/>
            <person name="Ohkuma M."/>
            <person name="Overmann J."/>
            <person name="Bryant D.A."/>
        </authorList>
    </citation>
    <scope>NUCLEOTIDE SEQUENCE [LARGE SCALE GENOMIC DNA]</scope>
    <source>
        <strain evidence="4">DSM 19864 / JCM 16511 / NBRC 101810 / Mat9-16</strain>
        <strain evidence="3">JCM 16511</strain>
    </source>
</reference>
<evidence type="ECO:0000313" key="2">
    <source>
        <dbReference type="EMBL" id="AFH49059.1"/>
    </source>
</evidence>
<organism evidence="3 4">
    <name type="scientific">Ignavibacterium album (strain DSM 19864 / JCM 16511 / NBRC 101810 / Mat9-16)</name>
    <dbReference type="NCBI Taxonomy" id="945713"/>
    <lineage>
        <taxon>Bacteria</taxon>
        <taxon>Pseudomonadati</taxon>
        <taxon>Ignavibacteriota</taxon>
        <taxon>Ignavibacteria</taxon>
        <taxon>Ignavibacteriales</taxon>
        <taxon>Ignavibacteriaceae</taxon>
        <taxon>Ignavibacterium</taxon>
    </lineage>
</organism>
<dbReference type="KEGG" id="ial:IALB_1349"/>
<feature type="signal peptide" evidence="1">
    <location>
        <begin position="1"/>
        <end position="17"/>
    </location>
</feature>
<sequence length="166" mass="18583">MKRIFFFLVLFCSFALAQGWNSTITTSINEPNLEKMDLTANTSGIHVLIKRTNGNIVYYFLNSSGVVNAGKTYTMEADGDFPNIVASNEVVYALYKAGNNIKGKYSTNGGTSWSNLPNNISTTSNLCNGIDAVYENGYGIHLVWATRDNYPYFETYYYRLDLANNQ</sequence>
<protein>
    <submittedName>
        <fullName evidence="3">Uncharacterized protein</fullName>
    </submittedName>
</protein>
<name>I0AM34_IGNAJ</name>